<dbReference type="InterPro" id="IPR007353">
    <property type="entry name" value="DUF421"/>
</dbReference>
<dbReference type="EMBL" id="BMIN01000010">
    <property type="protein sequence ID" value="GGD15979.1"/>
    <property type="molecule type" value="Genomic_DNA"/>
</dbReference>
<evidence type="ECO:0000313" key="9">
    <source>
        <dbReference type="EMBL" id="GGD15979.1"/>
    </source>
</evidence>
<accession>A0ABQ1Q6B9</accession>
<keyword evidence="3" id="KW-1003">Cell membrane</keyword>
<dbReference type="Gene3D" id="3.30.240.20">
    <property type="entry name" value="bsu07140 like domains"/>
    <property type="match status" value="2"/>
</dbReference>
<keyword evidence="10" id="KW-1185">Reference proteome</keyword>
<gene>
    <name evidence="9" type="ORF">GCM10011389_24620</name>
</gene>
<evidence type="ECO:0000256" key="6">
    <source>
        <dbReference type="ARBA" id="ARBA00023136"/>
    </source>
</evidence>
<reference evidence="10" key="1">
    <citation type="journal article" date="2019" name="Int. J. Syst. Evol. Microbiol.">
        <title>The Global Catalogue of Microorganisms (GCM) 10K type strain sequencing project: providing services to taxonomists for standard genome sequencing and annotation.</title>
        <authorList>
            <consortium name="The Broad Institute Genomics Platform"/>
            <consortium name="The Broad Institute Genome Sequencing Center for Infectious Disease"/>
            <person name="Wu L."/>
            <person name="Ma J."/>
        </authorList>
    </citation>
    <scope>NUCLEOTIDE SEQUENCE [LARGE SCALE GENOMIC DNA]</scope>
    <source>
        <strain evidence="10">CGMCC 1.15353</strain>
    </source>
</reference>
<proteinExistence type="inferred from homology"/>
<dbReference type="InterPro" id="IPR023090">
    <property type="entry name" value="UPF0702_alpha/beta_dom_sf"/>
</dbReference>
<sequence length="224" mass="25252">MFNFLPPLILIFVLYILVVRLLGKSALAQLTPHDFAALFFLAYVAFQPIQIDTYFQSFIGIIGIGLTHYALSRMSLMDGIKHLIIGQPTVLVRNGVILPENLKKSRFSLDELLSVLRTSGHPRVKEIEYAFLEPNGDVSVIPKRESAPLTPADMGMELPYQGIPLSVIVEGKIQHRNLSLIEKDETWLLEQLKKQNYTSTLPIFFAYVLDGDNTIHTSEYPPPN</sequence>
<name>A0ABQ1Q6B9_9BACI</name>
<comment type="caution">
    <text evidence="9">The sequence shown here is derived from an EMBL/GenBank/DDBJ whole genome shotgun (WGS) entry which is preliminary data.</text>
</comment>
<feature type="domain" description="YetF C-terminal" evidence="8">
    <location>
        <begin position="79"/>
        <end position="206"/>
    </location>
</feature>
<comment type="subcellular location">
    <subcellularLocation>
        <location evidence="1">Cell membrane</location>
        <topology evidence="1">Multi-pass membrane protein</topology>
    </subcellularLocation>
</comment>
<evidence type="ECO:0000256" key="1">
    <source>
        <dbReference type="ARBA" id="ARBA00004651"/>
    </source>
</evidence>
<feature type="transmembrane region" description="Helical" evidence="7">
    <location>
        <begin position="53"/>
        <end position="71"/>
    </location>
</feature>
<dbReference type="Pfam" id="PF04239">
    <property type="entry name" value="DUF421"/>
    <property type="match status" value="1"/>
</dbReference>
<evidence type="ECO:0000256" key="7">
    <source>
        <dbReference type="SAM" id="Phobius"/>
    </source>
</evidence>
<evidence type="ECO:0000256" key="5">
    <source>
        <dbReference type="ARBA" id="ARBA00022989"/>
    </source>
</evidence>
<dbReference type="Proteomes" id="UP000642571">
    <property type="component" value="Unassembled WGS sequence"/>
</dbReference>
<dbReference type="PANTHER" id="PTHR34582">
    <property type="entry name" value="UPF0702 TRANSMEMBRANE PROTEIN YCAP"/>
    <property type="match status" value="1"/>
</dbReference>
<keyword evidence="4 7" id="KW-0812">Transmembrane</keyword>
<evidence type="ECO:0000313" key="10">
    <source>
        <dbReference type="Proteomes" id="UP000642571"/>
    </source>
</evidence>
<organism evidence="9 10">
    <name type="scientific">Pontibacillus salipaludis</name>
    <dbReference type="NCBI Taxonomy" id="1697394"/>
    <lineage>
        <taxon>Bacteria</taxon>
        <taxon>Bacillati</taxon>
        <taxon>Bacillota</taxon>
        <taxon>Bacilli</taxon>
        <taxon>Bacillales</taxon>
        <taxon>Bacillaceae</taxon>
        <taxon>Pontibacillus</taxon>
    </lineage>
</organism>
<feature type="transmembrane region" description="Helical" evidence="7">
    <location>
        <begin position="6"/>
        <end position="23"/>
    </location>
</feature>
<feature type="transmembrane region" description="Helical" evidence="7">
    <location>
        <begin position="30"/>
        <end position="47"/>
    </location>
</feature>
<dbReference type="RefSeq" id="WP_188654165.1">
    <property type="nucleotide sequence ID" value="NZ_BMIN01000010.1"/>
</dbReference>
<evidence type="ECO:0000256" key="4">
    <source>
        <dbReference type="ARBA" id="ARBA00022692"/>
    </source>
</evidence>
<protein>
    <submittedName>
        <fullName evidence="9">DUF421 domain-containing protein</fullName>
    </submittedName>
</protein>
<evidence type="ECO:0000259" key="8">
    <source>
        <dbReference type="Pfam" id="PF04239"/>
    </source>
</evidence>
<keyword evidence="5 7" id="KW-1133">Transmembrane helix</keyword>
<evidence type="ECO:0000256" key="3">
    <source>
        <dbReference type="ARBA" id="ARBA00022475"/>
    </source>
</evidence>
<keyword evidence="6 7" id="KW-0472">Membrane</keyword>
<evidence type="ECO:0000256" key="2">
    <source>
        <dbReference type="ARBA" id="ARBA00006448"/>
    </source>
</evidence>
<dbReference type="PANTHER" id="PTHR34582:SF5">
    <property type="entry name" value="UPF0702 TRANSMEMBRANE PROTEIN YETF"/>
    <property type="match status" value="1"/>
</dbReference>
<comment type="similarity">
    <text evidence="2">Belongs to the UPF0702 family.</text>
</comment>